<comment type="caution">
    <text evidence="1">The sequence shown here is derived from an EMBL/GenBank/DDBJ whole genome shotgun (WGS) entry which is preliminary data.</text>
</comment>
<evidence type="ECO:0000313" key="2">
    <source>
        <dbReference type="Proteomes" id="UP001500218"/>
    </source>
</evidence>
<dbReference type="Gene3D" id="3.40.630.30">
    <property type="match status" value="1"/>
</dbReference>
<evidence type="ECO:0000313" key="1">
    <source>
        <dbReference type="EMBL" id="GAA1830247.1"/>
    </source>
</evidence>
<protein>
    <recommendedName>
        <fullName evidence="3">GNAT family N-acetyltransferase</fullName>
    </recommendedName>
</protein>
<keyword evidence="2" id="KW-1185">Reference proteome</keyword>
<reference evidence="2" key="1">
    <citation type="journal article" date="2019" name="Int. J. Syst. Evol. Microbiol.">
        <title>The Global Catalogue of Microorganisms (GCM) 10K type strain sequencing project: providing services to taxonomists for standard genome sequencing and annotation.</title>
        <authorList>
            <consortium name="The Broad Institute Genomics Platform"/>
            <consortium name="The Broad Institute Genome Sequencing Center for Infectious Disease"/>
            <person name="Wu L."/>
            <person name="Ma J."/>
        </authorList>
    </citation>
    <scope>NUCLEOTIDE SEQUENCE [LARGE SCALE GENOMIC DNA]</scope>
    <source>
        <strain evidence="2">JCM 13250</strain>
    </source>
</reference>
<evidence type="ECO:0008006" key="3">
    <source>
        <dbReference type="Google" id="ProtNLM"/>
    </source>
</evidence>
<accession>A0ABP4YWT8</accession>
<organism evidence="1 2">
    <name type="scientific">Luedemannella flava</name>
    <dbReference type="NCBI Taxonomy" id="349316"/>
    <lineage>
        <taxon>Bacteria</taxon>
        <taxon>Bacillati</taxon>
        <taxon>Actinomycetota</taxon>
        <taxon>Actinomycetes</taxon>
        <taxon>Micromonosporales</taxon>
        <taxon>Micromonosporaceae</taxon>
        <taxon>Luedemannella</taxon>
    </lineage>
</organism>
<name>A0ABP4YWT8_9ACTN</name>
<dbReference type="PANTHER" id="PTHR43610">
    <property type="entry name" value="BLL6696 PROTEIN"/>
    <property type="match status" value="1"/>
</dbReference>
<dbReference type="EMBL" id="BAAALT010000261">
    <property type="protein sequence ID" value="GAA1830247.1"/>
    <property type="molecule type" value="Genomic_DNA"/>
</dbReference>
<dbReference type="PANTHER" id="PTHR43610:SF1">
    <property type="entry name" value="N-ACETYLTRANSFERASE DOMAIN-CONTAINING PROTEIN"/>
    <property type="match status" value="1"/>
</dbReference>
<dbReference type="RefSeq" id="WP_344138843.1">
    <property type="nucleotide sequence ID" value="NZ_BAAALT010000261.1"/>
</dbReference>
<gene>
    <name evidence="1" type="ORF">GCM10009682_56290</name>
</gene>
<sequence length="127" mass="13739">MAFTLVAPVLEGRLVRLEPLSFPHAPALAVAAEEDRGTFGLTWVPRSHDMDSYIDAQLGRAAAGAMAPFAQVARSTGLAVGATSYRDPRRQWSRSWAPGEDGQLRDSAMFSIVAAEWPERRAALGQT</sequence>
<dbReference type="Proteomes" id="UP001500218">
    <property type="component" value="Unassembled WGS sequence"/>
</dbReference>
<proteinExistence type="predicted"/>